<sequence>MDEFNNLTPQQMNEKMKTNEVSRMDLWPCQSRRRRHPRSCSPQNGGQSADHTQGTQCRNPAVYGHQTRCQAPREPTFITTVWYQRRKCQEESRDPPSSCFRCGGPHWAKDCDFANKTFHDSKRVGHKKGYRIYRQVKISGITVRLRLDTGAGGTLLSHKDWIAIGRQKLLPPLFLLKSVNNKDINVRGHFNCNFNIDGHEGRGNCHVADTTPLLGLDWIAQVKPLFRRPTEGAINVFASLLNNLCASLTKQLQKHFAAVFASGLGRRVKSETHLTIKPDAEPVFRKARPARYAALPRNSQEIDRMVADDVLSPNDHSDWAPPIAVVQKKNRSIGLCADYSTGLSDALEQHHHPLPPPDDILAKLNRGRYFSQLGLAEAYLQLEMDEDSRPLLTINTHRGLYRLNRLPFGVKPAPGIFQQHIDAPIAGLHGAAAYLDNIIVTDRTIDENNTRLNAVFQTIHDDGFRVRLEKCAFLRLKSTTWVSSSTLKDAVPTPRRSQQSTRCHIQKTSAVSQLRAFLGLVNFHGTFVKDLHNFRAPLDALTKKDAVYVSAKLLSIASRQRSNRIYSQRTSIQICQSSSQQTPLTMGLEQSYHTASRTDPRRSYTIRAVPSLLRSRNTVRLKRRHLLPSSPCRSSSPGRRFTLKTDHKPLLAILGSKKGVPVYSANRLQRWATTLLNYNFTIAYVNTKDFGQADGAVTSHPNTAVRAKRLCDRRRRCRCRRRVNGQLQPFSSLCRNYPDCHSR</sequence>
<dbReference type="InterPro" id="IPR043502">
    <property type="entry name" value="DNA/RNA_pol_sf"/>
</dbReference>
<evidence type="ECO:0000256" key="2">
    <source>
        <dbReference type="ARBA" id="ARBA00022695"/>
    </source>
</evidence>
<evidence type="ECO:0000259" key="6">
    <source>
        <dbReference type="Pfam" id="PF00078"/>
    </source>
</evidence>
<keyword evidence="2" id="KW-0548">Nucleotidyltransferase</keyword>
<keyword evidence="1" id="KW-0808">Transferase</keyword>
<proteinExistence type="predicted"/>
<evidence type="ECO:0000313" key="7">
    <source>
        <dbReference type="EMBL" id="EPB67987.1"/>
    </source>
</evidence>
<dbReference type="InterPro" id="IPR000477">
    <property type="entry name" value="RT_dom"/>
</dbReference>
<feature type="compositionally biased region" description="Polar residues" evidence="5">
    <location>
        <begin position="1"/>
        <end position="13"/>
    </location>
</feature>
<dbReference type="PANTHER" id="PTHR37984:SF5">
    <property type="entry name" value="PROTEIN NYNRIN-LIKE"/>
    <property type="match status" value="1"/>
</dbReference>
<evidence type="ECO:0000256" key="3">
    <source>
        <dbReference type="ARBA" id="ARBA00022722"/>
    </source>
</evidence>
<dbReference type="Gene3D" id="3.10.10.10">
    <property type="entry name" value="HIV Type 1 Reverse Transcriptase, subunit A, domain 1"/>
    <property type="match status" value="1"/>
</dbReference>
<keyword evidence="7" id="KW-0695">RNA-directed DNA polymerase</keyword>
<dbReference type="EMBL" id="KE125526">
    <property type="protein sequence ID" value="EPB67987.1"/>
    <property type="molecule type" value="Genomic_DNA"/>
</dbReference>
<feature type="compositionally biased region" description="Basic and acidic residues" evidence="5">
    <location>
        <begin position="14"/>
        <end position="23"/>
    </location>
</feature>
<evidence type="ECO:0000256" key="1">
    <source>
        <dbReference type="ARBA" id="ARBA00022679"/>
    </source>
</evidence>
<keyword evidence="4" id="KW-0255">Endonuclease</keyword>
<dbReference type="CDD" id="cd01647">
    <property type="entry name" value="RT_LTR"/>
    <property type="match status" value="1"/>
</dbReference>
<accession>A0A0D6LK15</accession>
<evidence type="ECO:0000313" key="8">
    <source>
        <dbReference type="Proteomes" id="UP000054495"/>
    </source>
</evidence>
<dbReference type="AlphaFoldDB" id="A0A0D6LK15"/>
<feature type="region of interest" description="Disordered" evidence="5">
    <location>
        <begin position="1"/>
        <end position="59"/>
    </location>
</feature>
<dbReference type="PANTHER" id="PTHR37984">
    <property type="entry name" value="PROTEIN CBG26694"/>
    <property type="match status" value="1"/>
</dbReference>
<dbReference type="GO" id="GO:0003964">
    <property type="term" value="F:RNA-directed DNA polymerase activity"/>
    <property type="evidence" value="ECO:0007669"/>
    <property type="project" value="UniProtKB-KW"/>
</dbReference>
<protein>
    <submittedName>
        <fullName evidence="7">Reverse transcriptase</fullName>
    </submittedName>
</protein>
<feature type="compositionally biased region" description="Polar residues" evidence="5">
    <location>
        <begin position="44"/>
        <end position="58"/>
    </location>
</feature>
<dbReference type="Pfam" id="PF00078">
    <property type="entry name" value="RVT_1"/>
    <property type="match status" value="1"/>
</dbReference>
<dbReference type="Proteomes" id="UP000054495">
    <property type="component" value="Unassembled WGS sequence"/>
</dbReference>
<dbReference type="SUPFAM" id="SSF56672">
    <property type="entry name" value="DNA/RNA polymerases"/>
    <property type="match status" value="1"/>
</dbReference>
<reference evidence="7 8" key="1">
    <citation type="submission" date="2013-05" db="EMBL/GenBank/DDBJ databases">
        <title>Draft genome of the parasitic nematode Anyclostoma ceylanicum.</title>
        <authorList>
            <person name="Mitreva M."/>
        </authorList>
    </citation>
    <scope>NUCLEOTIDE SEQUENCE [LARGE SCALE GENOMIC DNA]</scope>
</reference>
<dbReference type="InterPro" id="IPR021109">
    <property type="entry name" value="Peptidase_aspartic_dom_sf"/>
</dbReference>
<evidence type="ECO:0000256" key="5">
    <source>
        <dbReference type="SAM" id="MobiDB-lite"/>
    </source>
</evidence>
<keyword evidence="8" id="KW-1185">Reference proteome</keyword>
<keyword evidence="4" id="KW-0378">Hydrolase</keyword>
<dbReference type="InterPro" id="IPR050951">
    <property type="entry name" value="Retrovirus_Pol_polyprotein"/>
</dbReference>
<dbReference type="InterPro" id="IPR043128">
    <property type="entry name" value="Rev_trsase/Diguanyl_cyclase"/>
</dbReference>
<dbReference type="Gene3D" id="3.30.70.270">
    <property type="match status" value="1"/>
</dbReference>
<gene>
    <name evidence="7" type="ORF">ANCCEY_12924</name>
</gene>
<dbReference type="SUPFAM" id="SSF50630">
    <property type="entry name" value="Acid proteases"/>
    <property type="match status" value="1"/>
</dbReference>
<feature type="domain" description="Reverse transcriptase" evidence="6">
    <location>
        <begin position="328"/>
        <end position="475"/>
    </location>
</feature>
<dbReference type="GO" id="GO:0004519">
    <property type="term" value="F:endonuclease activity"/>
    <property type="evidence" value="ECO:0007669"/>
    <property type="project" value="UniProtKB-KW"/>
</dbReference>
<name>A0A0D6LK15_9BILA</name>
<evidence type="ECO:0000256" key="4">
    <source>
        <dbReference type="ARBA" id="ARBA00022759"/>
    </source>
</evidence>
<dbReference type="Gene3D" id="2.40.70.10">
    <property type="entry name" value="Acid Proteases"/>
    <property type="match status" value="1"/>
</dbReference>
<keyword evidence="3" id="KW-0540">Nuclease</keyword>
<organism evidence="7 8">
    <name type="scientific">Ancylostoma ceylanicum</name>
    <dbReference type="NCBI Taxonomy" id="53326"/>
    <lineage>
        <taxon>Eukaryota</taxon>
        <taxon>Metazoa</taxon>
        <taxon>Ecdysozoa</taxon>
        <taxon>Nematoda</taxon>
        <taxon>Chromadorea</taxon>
        <taxon>Rhabditida</taxon>
        <taxon>Rhabditina</taxon>
        <taxon>Rhabditomorpha</taxon>
        <taxon>Strongyloidea</taxon>
        <taxon>Ancylostomatidae</taxon>
        <taxon>Ancylostomatinae</taxon>
        <taxon>Ancylostoma</taxon>
    </lineage>
</organism>